<comment type="caution">
    <text evidence="7">The sequence shown here is derived from an EMBL/GenBank/DDBJ whole genome shotgun (WGS) entry which is preliminary data.</text>
</comment>
<proteinExistence type="predicted"/>
<dbReference type="OrthoDB" id="9790604at2"/>
<name>A0A0L0WAW3_GOTPU</name>
<reference evidence="8" key="1">
    <citation type="submission" date="2015-07" db="EMBL/GenBank/DDBJ databases">
        <title>Draft genome sequence of the purine-degrading Gottschalkia purinilyticum DSM 1384 (formerly Clostridium purinilyticum).</title>
        <authorList>
            <person name="Poehlein A."/>
            <person name="Schiel-Bengelsdorf B."/>
            <person name="Bengelsdorf F.R."/>
            <person name="Daniel R."/>
            <person name="Duerre P."/>
        </authorList>
    </citation>
    <scope>NUCLEOTIDE SEQUENCE [LARGE SCALE GENOMIC DNA]</scope>
    <source>
        <strain evidence="8">DSM 1384</strain>
    </source>
</reference>
<keyword evidence="4 5" id="KW-0472">Membrane</keyword>
<feature type="transmembrane region" description="Helical" evidence="5">
    <location>
        <begin position="110"/>
        <end position="129"/>
    </location>
</feature>
<evidence type="ECO:0000256" key="3">
    <source>
        <dbReference type="ARBA" id="ARBA00022989"/>
    </source>
</evidence>
<dbReference type="EMBL" id="LGSS01000006">
    <property type="protein sequence ID" value="KNF08633.1"/>
    <property type="molecule type" value="Genomic_DNA"/>
</dbReference>
<evidence type="ECO:0000256" key="1">
    <source>
        <dbReference type="ARBA" id="ARBA00004141"/>
    </source>
</evidence>
<dbReference type="InterPro" id="IPR038770">
    <property type="entry name" value="Na+/solute_symporter_sf"/>
</dbReference>
<feature type="transmembrane region" description="Helical" evidence="5">
    <location>
        <begin position="243"/>
        <end position="262"/>
    </location>
</feature>
<gene>
    <name evidence="7" type="ORF">CLPU_6c01190</name>
</gene>
<dbReference type="Gene3D" id="1.20.1530.20">
    <property type="match status" value="1"/>
</dbReference>
<dbReference type="PANTHER" id="PTHR31102">
    <property type="match status" value="1"/>
</dbReference>
<dbReference type="PATRIC" id="fig|1503.3.peg.2918"/>
<dbReference type="STRING" id="1503.CLPU_6c01190"/>
<feature type="transmembrane region" description="Helical" evidence="5">
    <location>
        <begin position="274"/>
        <end position="296"/>
    </location>
</feature>
<dbReference type="Proteomes" id="UP000037267">
    <property type="component" value="Unassembled WGS sequence"/>
</dbReference>
<keyword evidence="3 5" id="KW-1133">Transmembrane helix</keyword>
<organism evidence="7 8">
    <name type="scientific">Gottschalkia purinilytica</name>
    <name type="common">Clostridium purinilyticum</name>
    <dbReference type="NCBI Taxonomy" id="1503"/>
    <lineage>
        <taxon>Bacteria</taxon>
        <taxon>Bacillati</taxon>
        <taxon>Bacillota</taxon>
        <taxon>Tissierellia</taxon>
        <taxon>Tissierellales</taxon>
        <taxon>Gottschalkiaceae</taxon>
        <taxon>Gottschalkia</taxon>
    </lineage>
</organism>
<evidence type="ECO:0000256" key="4">
    <source>
        <dbReference type="ARBA" id="ARBA00023136"/>
    </source>
</evidence>
<feature type="transmembrane region" description="Helical" evidence="5">
    <location>
        <begin position="150"/>
        <end position="173"/>
    </location>
</feature>
<sequence>MATSLAIIMLLGMMANWIFSKLRLPGLLGMLILGVLIGPYGLNLLDIEMMKISGDLRKIALIIILLRAGLGINKNDLKKVGKTAIKLSCIPGLIEGFTIAFISIKVLGFSFIQGGMLGFIIAAVSPAVVTPQMINLMEEKIGTNKGIPTLILAGASIDDVFAITIFSTFLGLYGGKNINIAMKILGIPISIILGIVLGVVVGLIIIRILKKFDIHDTKKILIVLGLAILLTTLENILKNKIEIASLLGVMTIGFIIFDKAPNLGKTLSVKFNKIWTFAEILLFVLVGAEVNTSIALEAGVKGVVIILVGLIGRSIGVMISVIGTNLSWKERLFCIISYLPKATVQAAMGAIPLSMGVKSGDIILAIAILSIIITAPLGALGISITSNKLLTKEAE</sequence>
<dbReference type="GO" id="GO:0016020">
    <property type="term" value="C:membrane"/>
    <property type="evidence" value="ECO:0007669"/>
    <property type="project" value="UniProtKB-SubCell"/>
</dbReference>
<evidence type="ECO:0000313" key="7">
    <source>
        <dbReference type="EMBL" id="KNF08633.1"/>
    </source>
</evidence>
<protein>
    <submittedName>
        <fullName evidence="7">Sodium/proton antiporter, CPA1 family</fullName>
    </submittedName>
</protein>
<dbReference type="GO" id="GO:1902600">
    <property type="term" value="P:proton transmembrane transport"/>
    <property type="evidence" value="ECO:0007669"/>
    <property type="project" value="InterPro"/>
</dbReference>
<evidence type="ECO:0000256" key="5">
    <source>
        <dbReference type="SAM" id="Phobius"/>
    </source>
</evidence>
<feature type="domain" description="Cation/H+ exchanger transmembrane" evidence="6">
    <location>
        <begin position="11"/>
        <end position="385"/>
    </location>
</feature>
<feature type="transmembrane region" description="Helical" evidence="5">
    <location>
        <begin position="22"/>
        <end position="42"/>
    </location>
</feature>
<feature type="transmembrane region" description="Helical" evidence="5">
    <location>
        <begin position="84"/>
        <end position="104"/>
    </location>
</feature>
<dbReference type="RefSeq" id="WP_050355149.1">
    <property type="nucleotide sequence ID" value="NZ_LGSS01000006.1"/>
</dbReference>
<comment type="subcellular location">
    <subcellularLocation>
        <location evidence="1">Membrane</location>
        <topology evidence="1">Multi-pass membrane protein</topology>
    </subcellularLocation>
</comment>
<keyword evidence="2 5" id="KW-0812">Transmembrane</keyword>
<feature type="transmembrane region" description="Helical" evidence="5">
    <location>
        <begin position="185"/>
        <end position="208"/>
    </location>
</feature>
<feature type="transmembrane region" description="Helical" evidence="5">
    <location>
        <begin position="302"/>
        <end position="326"/>
    </location>
</feature>
<evidence type="ECO:0000256" key="2">
    <source>
        <dbReference type="ARBA" id="ARBA00022692"/>
    </source>
</evidence>
<feature type="transmembrane region" description="Helical" evidence="5">
    <location>
        <begin position="362"/>
        <end position="382"/>
    </location>
</feature>
<evidence type="ECO:0000313" key="8">
    <source>
        <dbReference type="Proteomes" id="UP000037267"/>
    </source>
</evidence>
<evidence type="ECO:0000259" key="6">
    <source>
        <dbReference type="Pfam" id="PF00999"/>
    </source>
</evidence>
<dbReference type="AlphaFoldDB" id="A0A0L0WAW3"/>
<accession>A0A0L0WAW3</accession>
<keyword evidence="8" id="KW-1185">Reference proteome</keyword>
<dbReference type="InterPro" id="IPR051843">
    <property type="entry name" value="CPA1_transporter"/>
</dbReference>
<dbReference type="InterPro" id="IPR006153">
    <property type="entry name" value="Cation/H_exchanger_TM"/>
</dbReference>
<dbReference type="GO" id="GO:0015297">
    <property type="term" value="F:antiporter activity"/>
    <property type="evidence" value="ECO:0007669"/>
    <property type="project" value="InterPro"/>
</dbReference>
<dbReference type="PANTHER" id="PTHR31102:SF1">
    <property type="entry name" value="CATION_H+ EXCHANGER DOMAIN-CONTAINING PROTEIN"/>
    <property type="match status" value="1"/>
</dbReference>
<dbReference type="Pfam" id="PF00999">
    <property type="entry name" value="Na_H_Exchanger"/>
    <property type="match status" value="1"/>
</dbReference>